<dbReference type="PANTHER" id="PTHR22042:SF3">
    <property type="entry name" value="RIKEN CDNA 2900026A02 GENE"/>
    <property type="match status" value="1"/>
</dbReference>
<dbReference type="GeneID" id="102218735"/>
<feature type="region of interest" description="Disordered" evidence="1">
    <location>
        <begin position="1"/>
        <end position="255"/>
    </location>
</feature>
<feature type="compositionally biased region" description="Basic and acidic residues" evidence="1">
    <location>
        <begin position="207"/>
        <end position="216"/>
    </location>
</feature>
<dbReference type="Ensembl" id="ENSXMAT00000030815.1">
    <property type="protein sequence ID" value="ENSXMAP00000039803.1"/>
    <property type="gene ID" value="ENSXMAG00000021829.1"/>
</dbReference>
<dbReference type="InterPro" id="IPR040006">
    <property type="entry name" value="TNKS1BP1-like"/>
</dbReference>
<dbReference type="KEGG" id="xma:102218735"/>
<evidence type="ECO:0000256" key="1">
    <source>
        <dbReference type="SAM" id="MobiDB-lite"/>
    </source>
</evidence>
<feature type="compositionally biased region" description="Polar residues" evidence="1">
    <location>
        <begin position="276"/>
        <end position="287"/>
    </location>
</feature>
<dbReference type="RefSeq" id="XP_014328838.1">
    <property type="nucleotide sequence ID" value="XM_014473352.2"/>
</dbReference>
<accession>A0A3B5R813</accession>
<feature type="compositionally biased region" description="Basic and acidic residues" evidence="1">
    <location>
        <begin position="1311"/>
        <end position="1329"/>
    </location>
</feature>
<evidence type="ECO:0000313" key="3">
    <source>
        <dbReference type="Ensembl" id="ENSXMAP00000039803.1"/>
    </source>
</evidence>
<feature type="compositionally biased region" description="Low complexity" evidence="1">
    <location>
        <begin position="1664"/>
        <end position="1673"/>
    </location>
</feature>
<feature type="compositionally biased region" description="Polar residues" evidence="1">
    <location>
        <begin position="1457"/>
        <end position="1467"/>
    </location>
</feature>
<feature type="compositionally biased region" description="Polar residues" evidence="1">
    <location>
        <begin position="112"/>
        <end position="127"/>
    </location>
</feature>
<feature type="region of interest" description="Disordered" evidence="1">
    <location>
        <begin position="1137"/>
        <end position="1170"/>
    </location>
</feature>
<dbReference type="RefSeq" id="XP_023198898.1">
    <property type="nucleotide sequence ID" value="XM_023343130.1"/>
</dbReference>
<proteinExistence type="predicted"/>
<evidence type="ECO:0000313" key="4">
    <source>
        <dbReference type="Proteomes" id="UP000002852"/>
    </source>
</evidence>
<feature type="compositionally biased region" description="Low complexity" evidence="1">
    <location>
        <begin position="1516"/>
        <end position="1538"/>
    </location>
</feature>
<organism evidence="3 4">
    <name type="scientific">Xiphophorus maculatus</name>
    <name type="common">Southern platyfish</name>
    <name type="synonym">Platypoecilus maculatus</name>
    <dbReference type="NCBI Taxonomy" id="8083"/>
    <lineage>
        <taxon>Eukaryota</taxon>
        <taxon>Metazoa</taxon>
        <taxon>Chordata</taxon>
        <taxon>Craniata</taxon>
        <taxon>Vertebrata</taxon>
        <taxon>Euteleostomi</taxon>
        <taxon>Actinopterygii</taxon>
        <taxon>Neopterygii</taxon>
        <taxon>Teleostei</taxon>
        <taxon>Neoteleostei</taxon>
        <taxon>Acanthomorphata</taxon>
        <taxon>Ovalentaria</taxon>
        <taxon>Atherinomorphae</taxon>
        <taxon>Cyprinodontiformes</taxon>
        <taxon>Poeciliidae</taxon>
        <taxon>Poeciliinae</taxon>
        <taxon>Xiphophorus</taxon>
    </lineage>
</organism>
<dbReference type="OrthoDB" id="9950932at2759"/>
<dbReference type="InParanoid" id="A0A3B5R813"/>
<feature type="region of interest" description="Disordered" evidence="1">
    <location>
        <begin position="604"/>
        <end position="635"/>
    </location>
</feature>
<reference evidence="3" key="3">
    <citation type="submission" date="2025-08" db="UniProtKB">
        <authorList>
            <consortium name="Ensembl"/>
        </authorList>
    </citation>
    <scope>IDENTIFICATION</scope>
    <source>
        <strain evidence="3">JP 163 A</strain>
    </source>
</reference>
<feature type="compositionally biased region" description="Basic and acidic residues" evidence="1">
    <location>
        <begin position="435"/>
        <end position="454"/>
    </location>
</feature>
<dbReference type="Pfam" id="PF15327">
    <property type="entry name" value="Tankyrase_bdg_C"/>
    <property type="match status" value="1"/>
</dbReference>
<feature type="region of interest" description="Disordered" evidence="1">
    <location>
        <begin position="890"/>
        <end position="945"/>
    </location>
</feature>
<feature type="compositionally biased region" description="Basic and acidic residues" evidence="1">
    <location>
        <begin position="396"/>
        <end position="428"/>
    </location>
</feature>
<sequence>MAAQVEVQPGEVGGTGAGGRLHLSPLTDPSNKNVIEMPSIELESNKPAPNPKPRLTPKPFVVEKNPTIKPILAPKPRPEPTRISGSKPDLPNTPKPTARLVSTNPNRPAATSFRTPNSLKTGQTTKPVIQPFKPVPPLDPVEPNKSSRPIPTGRQKPAASNLAYSKSLKTYSAAEWSGTTSVKNESGESKEGSMTRAKSMEFLAARGQDEEAKTKSPPEAAVQLRTQPRKPRPFSAIFPAAPAKTETPVPAPRWVARRPLSADLTSKFESIGLSLHQKSPKANTPPDQDQEQEKTPPSATSDSADGVADQTHSKQKAEETAAKDGEDVKPVASIKSRISLLLDASSSPGAAADPVQPVPEAESSVGVKQLIKQLTVDTTPSPIPAVKPVLKPRPLPLDRTKKFSSERSPDPEGTDRHDISKESQRGAEESTTTPNDHKTFLDFKDSPLESRKGLAPEGSEAGLPWAHPKESSSGAELHTVRASLFENIVERQSVFLMDQDESPKDGGVFFARGNEEEEDDGSLVTATYRELVSPSDSFRVSHAFDTIQAAEENRAVSESVPAAQWEDKAMTLRTRRSERARPAVQMADTSPRYLRVGALHKWTTTSFDQGEGSHKGIPQELESEGRAGLEKDQDVAAPKRLKILQGEEPQKPKATYFALTGQMQDTASPGEVGSSLAGANLHFNDLPVRSAMGGSQGQIYSARRNPSLEEAFGQISPTQEKFDELMQRNTIPSMEISSQMEEQTKADVMELKKTKEQQERERHLAKMNEHEEQTQVDFERMKELERQREFERQRQKVFEREKRELEEERHRQKLEMEKQKRQELERERQRQLQKEQERQKEMEREREKEKQKEMEMQSLREKAEKEAEKSRQMALEQEMLKMIELEKRAKQKEREMEMERKRELEKQRQREMEKEKRQQDLERQQLEKERLRKEQENERKRKEELEKLKEMERQQLVELEKQRSRERAEKEAERLRQMALEQESLRIRELEKEKERQRELEIQMEKERELEKQRQKQLDMERERLENERLKREQEQERKRREEYERLKEMQKQQLVELEKQRLREKEEKEAEKLRQMALEQEVLKIKELEKERAKLRELEIERQMEIETREREKRRQREVEKEKQRQLDLERQQFEQERLRREQEKDRQRKELEIEKHKAKEKLEKAEAEKIRHIAKQQELERQRLKEKQKKEEQERLWLESSSLRPKVLDLDSVLRSDLLSPASPQHGDASPRWREPYKPVILDIDSFTSHAQGSPSKDSLPASGITGLDAEFGVWLQPTPERDVSWKVPAQTSAGFSSPVWTMSPQDPWELRPVEMSVDKPVMEPKRASSKLNPEQLLLKPEERHPSPQQHRPASLDEPPFLSPLSGKEQQSRNSLYELSHSSLGEQIWIPREPQPPKERRDAHGHRRSHGSQELNRMRSRSMSRRSAPSSSAVEGSLLRMRSRSAHRELDHHSSVQQKQSSEADSGTPVRDTDSQYGTWETELRTDDSLTPATPSSESNLSPSPRKPTPLPSPGGQTSQSETSTTDGPSPSSSESQPLDFPNAPTTLLDNSALRSRVQLGKKRAQRVRPSKAARPSAASAQGDGGDADSWLYRDSTEAKAESKNDDSESEEPAKRAEAGPAGPPQPQRVALFPGVDPSALKAQLKKRADSDNQTDGPLPSPSQQSRSPKSPFLPRAARVLPPPGGKENGQEDSPQWLKELKSKKRLSHYENES</sequence>
<feature type="compositionally biased region" description="Polar residues" evidence="1">
    <location>
        <begin position="1296"/>
        <end position="1307"/>
    </location>
</feature>
<feature type="domain" description="Tankyrase 1-binding protein C-terminal" evidence="2">
    <location>
        <begin position="1538"/>
        <end position="1707"/>
    </location>
</feature>
<feature type="compositionally biased region" description="Polar residues" evidence="1">
    <location>
        <begin position="1546"/>
        <end position="1556"/>
    </location>
</feature>
<feature type="region of interest" description="Disordered" evidence="1">
    <location>
        <begin position="1005"/>
        <end position="1044"/>
    </location>
</feature>
<dbReference type="Proteomes" id="UP000002852">
    <property type="component" value="Unassembled WGS sequence"/>
</dbReference>
<keyword evidence="4" id="KW-1185">Reference proteome</keyword>
<feature type="compositionally biased region" description="Low complexity" evidence="1">
    <location>
        <begin position="1575"/>
        <end position="1584"/>
    </location>
</feature>
<feature type="region of interest" description="Disordered" evidence="1">
    <location>
        <begin position="271"/>
        <end position="331"/>
    </location>
</feature>
<reference evidence="3" key="4">
    <citation type="submission" date="2025-09" db="UniProtKB">
        <authorList>
            <consortium name="Ensembl"/>
        </authorList>
    </citation>
    <scope>IDENTIFICATION</scope>
    <source>
        <strain evidence="3">JP 163 A</strain>
    </source>
</reference>
<feature type="region of interest" description="Disordered" evidence="1">
    <location>
        <begin position="345"/>
        <end position="476"/>
    </location>
</feature>
<dbReference type="GeneTree" id="ENSGT00940000154184"/>
<dbReference type="SMART" id="SM01319">
    <property type="entry name" value="Tankyrase_bdg_C"/>
    <property type="match status" value="1"/>
</dbReference>
<feature type="compositionally biased region" description="Basic and acidic residues" evidence="1">
    <location>
        <begin position="1597"/>
        <end position="1620"/>
    </location>
</feature>
<name>A0A3B5R813_XIPMA</name>
<feature type="compositionally biased region" description="Basic residues" evidence="1">
    <location>
        <begin position="1562"/>
        <end position="1574"/>
    </location>
</feature>
<evidence type="ECO:0000259" key="2">
    <source>
        <dbReference type="SMART" id="SM01319"/>
    </source>
</evidence>
<feature type="region of interest" description="Disordered" evidence="1">
    <location>
        <begin position="752"/>
        <end position="875"/>
    </location>
</feature>
<feature type="compositionally biased region" description="Basic and acidic residues" evidence="1">
    <location>
        <begin position="311"/>
        <end position="329"/>
    </location>
</feature>
<feature type="compositionally biased region" description="Polar residues" evidence="1">
    <location>
        <begin position="1491"/>
        <end position="1503"/>
    </location>
</feature>
<feature type="region of interest" description="Disordered" evidence="1">
    <location>
        <begin position="496"/>
        <end position="523"/>
    </location>
</feature>
<feature type="compositionally biased region" description="Basic and acidic residues" evidence="1">
    <location>
        <begin position="623"/>
        <end position="634"/>
    </location>
</feature>
<feature type="region of interest" description="Disordered" evidence="1">
    <location>
        <begin position="1296"/>
        <end position="1716"/>
    </location>
</feature>
<protein>
    <submittedName>
        <fullName evidence="3">Titin homolog</fullName>
    </submittedName>
</protein>
<dbReference type="PANTHER" id="PTHR22042">
    <property type="entry name" value="TANKYRASE 1 BINDING PROTEIN"/>
    <property type="match status" value="1"/>
</dbReference>
<feature type="compositionally biased region" description="Basic and acidic residues" evidence="1">
    <location>
        <begin position="752"/>
        <end position="871"/>
    </location>
</feature>
<feature type="region of interest" description="Disordered" evidence="1">
    <location>
        <begin position="1109"/>
        <end position="1128"/>
    </location>
</feature>
<dbReference type="InterPro" id="IPR032764">
    <property type="entry name" value="Tankyrase-bd_C"/>
</dbReference>
<feature type="compositionally biased region" description="Pro residues" evidence="1">
    <location>
        <begin position="381"/>
        <end position="395"/>
    </location>
</feature>
<dbReference type="OMA" id="TMSPQDP"/>
<reference evidence="4" key="1">
    <citation type="submission" date="2012-01" db="EMBL/GenBank/DDBJ databases">
        <authorList>
            <person name="Walter R."/>
            <person name="Schartl M."/>
            <person name="Warren W."/>
        </authorList>
    </citation>
    <scope>NUCLEOTIDE SEQUENCE [LARGE SCALE GENOMIC DNA]</scope>
    <source>
        <strain evidence="4">JP 163 A</strain>
    </source>
</reference>
<reference evidence="4" key="2">
    <citation type="journal article" date="2013" name="Nat. Genet.">
        <title>The genome of the platyfish, Xiphophorus maculatus, provides insights into evolutionary adaptation and several complex traits.</title>
        <authorList>
            <person name="Schartl M."/>
            <person name="Walter R.B."/>
            <person name="Shen Y."/>
            <person name="Garcia T."/>
            <person name="Catchen J."/>
            <person name="Amores A."/>
            <person name="Braasch I."/>
            <person name="Chalopin D."/>
            <person name="Volff J.N."/>
            <person name="Lesch K.P."/>
            <person name="Bisazza A."/>
            <person name="Minx P."/>
            <person name="Hillier L."/>
            <person name="Wilson R.K."/>
            <person name="Fuerstenberg S."/>
            <person name="Boore J."/>
            <person name="Searle S."/>
            <person name="Postlethwait J.H."/>
            <person name="Warren W.C."/>
        </authorList>
    </citation>
    <scope>NUCLEOTIDE SEQUENCE [LARGE SCALE GENOMIC DNA]</scope>
    <source>
        <strain evidence="4">JP 163 A</strain>
    </source>
</reference>
<feature type="compositionally biased region" description="Polar residues" evidence="1">
    <location>
        <begin position="1370"/>
        <end position="1387"/>
    </location>
</feature>
<feature type="compositionally biased region" description="Low complexity" evidence="1">
    <location>
        <begin position="345"/>
        <end position="354"/>
    </location>
</feature>